<dbReference type="Pfam" id="PF00630">
    <property type="entry name" value="Filamin"/>
    <property type="match status" value="1"/>
</dbReference>
<gene>
    <name evidence="4" type="ORF">Ctob_008324</name>
</gene>
<reference evidence="5" key="1">
    <citation type="journal article" date="2015" name="PLoS Genet.">
        <title>Genome Sequence and Transcriptome Analyses of Chrysochromulina tobin: Metabolic Tools for Enhanced Algal Fitness in the Prominent Order Prymnesiales (Haptophyceae).</title>
        <authorList>
            <person name="Hovde B.T."/>
            <person name="Deodato C.R."/>
            <person name="Hunsperger H.M."/>
            <person name="Ryken S.A."/>
            <person name="Yost W."/>
            <person name="Jha R.K."/>
            <person name="Patterson J."/>
            <person name="Monnat R.J. Jr."/>
            <person name="Barlow S.B."/>
            <person name="Starkenburg S.R."/>
            <person name="Cattolico R.A."/>
        </authorList>
    </citation>
    <scope>NUCLEOTIDE SEQUENCE</scope>
    <source>
        <strain evidence="5">CCMP291</strain>
    </source>
</reference>
<name>A0A0M0JMK1_9EUKA</name>
<feature type="compositionally biased region" description="Low complexity" evidence="3">
    <location>
        <begin position="508"/>
        <end position="519"/>
    </location>
</feature>
<feature type="repeat" description="Filamin" evidence="2">
    <location>
        <begin position="280"/>
        <end position="337"/>
    </location>
</feature>
<dbReference type="GO" id="GO:0051015">
    <property type="term" value="F:actin filament binding"/>
    <property type="evidence" value="ECO:0007669"/>
    <property type="project" value="InterPro"/>
</dbReference>
<dbReference type="InterPro" id="IPR001298">
    <property type="entry name" value="Filamin/ABP280_rpt"/>
</dbReference>
<dbReference type="Gene3D" id="2.60.40.10">
    <property type="entry name" value="Immunoglobulins"/>
    <property type="match status" value="3"/>
</dbReference>
<evidence type="ECO:0000256" key="3">
    <source>
        <dbReference type="SAM" id="MobiDB-lite"/>
    </source>
</evidence>
<feature type="compositionally biased region" description="Gly residues" evidence="3">
    <location>
        <begin position="520"/>
        <end position="538"/>
    </location>
</feature>
<feature type="repeat" description="Filamin" evidence="2">
    <location>
        <begin position="107"/>
        <end position="219"/>
    </location>
</feature>
<organism evidence="4 5">
    <name type="scientific">Chrysochromulina tobinii</name>
    <dbReference type="NCBI Taxonomy" id="1460289"/>
    <lineage>
        <taxon>Eukaryota</taxon>
        <taxon>Haptista</taxon>
        <taxon>Haptophyta</taxon>
        <taxon>Prymnesiophyceae</taxon>
        <taxon>Prymnesiales</taxon>
        <taxon>Chrysochromulinaceae</taxon>
        <taxon>Chrysochromulina</taxon>
    </lineage>
</organism>
<dbReference type="SMART" id="SM00557">
    <property type="entry name" value="IG_FLMN"/>
    <property type="match status" value="3"/>
</dbReference>
<dbReference type="PROSITE" id="PS50194">
    <property type="entry name" value="FILAMIN_REPEAT"/>
    <property type="match status" value="3"/>
</dbReference>
<dbReference type="PANTHER" id="PTHR38537:SF8">
    <property type="entry name" value="FILAMIN-A"/>
    <property type="match status" value="1"/>
</dbReference>
<proteinExistence type="predicted"/>
<keyword evidence="5" id="KW-1185">Reference proteome</keyword>
<dbReference type="Proteomes" id="UP000037460">
    <property type="component" value="Unassembled WGS sequence"/>
</dbReference>
<evidence type="ECO:0000313" key="4">
    <source>
        <dbReference type="EMBL" id="KOO27811.1"/>
    </source>
</evidence>
<feature type="region of interest" description="Disordered" evidence="3">
    <location>
        <begin position="508"/>
        <end position="538"/>
    </location>
</feature>
<dbReference type="InterPro" id="IPR044801">
    <property type="entry name" value="Filamin"/>
</dbReference>
<feature type="repeat" description="Filamin" evidence="2">
    <location>
        <begin position="38"/>
        <end position="97"/>
    </location>
</feature>
<comment type="caution">
    <text evidence="4">The sequence shown here is derived from an EMBL/GenBank/DDBJ whole genome shotgun (WGS) entry which is preliminary data.</text>
</comment>
<dbReference type="InterPro" id="IPR013783">
    <property type="entry name" value="Ig-like_fold"/>
</dbReference>
<dbReference type="InterPro" id="IPR017868">
    <property type="entry name" value="Filamin/ABP280_repeat-like"/>
</dbReference>
<keyword evidence="1" id="KW-0677">Repeat</keyword>
<dbReference type="GO" id="GO:0030036">
    <property type="term" value="P:actin cytoskeleton organization"/>
    <property type="evidence" value="ECO:0007669"/>
    <property type="project" value="InterPro"/>
</dbReference>
<accession>A0A0M0JMK1</accession>
<dbReference type="AlphaFoldDB" id="A0A0M0JMK1"/>
<evidence type="ECO:0000313" key="5">
    <source>
        <dbReference type="Proteomes" id="UP000037460"/>
    </source>
</evidence>
<dbReference type="SUPFAM" id="SSF81296">
    <property type="entry name" value="E set domains"/>
    <property type="match status" value="3"/>
</dbReference>
<evidence type="ECO:0000256" key="1">
    <source>
        <dbReference type="ARBA" id="ARBA00022737"/>
    </source>
</evidence>
<protein>
    <submittedName>
        <fullName evidence="4">Uncharacterized protein</fullName>
    </submittedName>
</protein>
<dbReference type="EMBL" id="JWZX01002661">
    <property type="protein sequence ID" value="KOO27811.1"/>
    <property type="molecule type" value="Genomic_DNA"/>
</dbReference>
<evidence type="ECO:0000256" key="2">
    <source>
        <dbReference type="PROSITE-ProRule" id="PRU00087"/>
    </source>
</evidence>
<dbReference type="InterPro" id="IPR014756">
    <property type="entry name" value="Ig_E-set"/>
</dbReference>
<sequence>MVPRGIPKRGYVGSKKDDGGFEMSLRSYDFMGNRCVEGGAKLKCMAVGTAGAVSADTVDNGNGTYTCSWHSEKAGKHKVQVLIGDEQVIGSPFLLELLPSEPALELTTISGSGLERVVAGEPCTICVKLVDQFGNPIPLNESLRFGLALLPAGENARRKKRKSDQYKGKWDRKQQHYEMTYLPTKTGELQLHLWYETRIEDTKRWQRTQLPGSPFTVMGASGKWHAYSSTVRVEWAEDAHDKPQIIDPNDDLPDDVPCGSMVYIRPQVKDQFGNPAPDDGNLTVEIVGPDRISKVLDVKQTADGLLAKYETLLMGMYWLDVLLNGTPVQGSPMTFKVVTGSADGGKSVVEVPKRPLYEDICYEVVLRTVDRLGNRCDRSTATVTARLLPSITGGKLPDGQSSIIEVDDMEDGTFVLDVELVSEADVKLIVTITVPGDKPQEMAAVPLRFLRTGADPSEKGELKLAVEQKKKAVADSKGDKKGAVAGAAKKAGGSAVVGADKKSVQIDASAGGSAVVGSDAGEGGARQGGSAGQVEGGA</sequence>
<dbReference type="PANTHER" id="PTHR38537">
    <property type="entry name" value="JITTERBUG, ISOFORM N"/>
    <property type="match status" value="1"/>
</dbReference>